<dbReference type="OrthoDB" id="9781349at2"/>
<evidence type="ECO:0000313" key="3">
    <source>
        <dbReference type="EMBL" id="RYC11259.1"/>
    </source>
</evidence>
<evidence type="ECO:0000313" key="4">
    <source>
        <dbReference type="Proteomes" id="UP000291101"/>
    </source>
</evidence>
<gene>
    <name evidence="3" type="ORF">EUA94_09810</name>
</gene>
<feature type="transmembrane region" description="Helical" evidence="1">
    <location>
        <begin position="167"/>
        <end position="186"/>
    </location>
</feature>
<keyword evidence="1" id="KW-1133">Transmembrane helix</keyword>
<name>A0A4Q2T3G5_9ACTN</name>
<dbReference type="Pfam" id="PF01970">
    <property type="entry name" value="TctA"/>
    <property type="match status" value="1"/>
</dbReference>
<feature type="transmembrane region" description="Helical" evidence="1">
    <location>
        <begin position="384"/>
        <end position="402"/>
    </location>
</feature>
<keyword evidence="1" id="KW-0472">Membrane</keyword>
<feature type="domain" description="DUF112" evidence="2">
    <location>
        <begin position="17"/>
        <end position="433"/>
    </location>
</feature>
<feature type="transmembrane region" description="Helical" evidence="1">
    <location>
        <begin position="459"/>
        <end position="482"/>
    </location>
</feature>
<feature type="transmembrane region" description="Helical" evidence="1">
    <location>
        <begin position="141"/>
        <end position="160"/>
    </location>
</feature>
<dbReference type="InterPro" id="IPR002823">
    <property type="entry name" value="DUF112_TM"/>
</dbReference>
<dbReference type="EMBL" id="SDWV01000008">
    <property type="protein sequence ID" value="RYC11259.1"/>
    <property type="molecule type" value="Genomic_DNA"/>
</dbReference>
<feature type="transmembrane region" description="Helical" evidence="1">
    <location>
        <begin position="106"/>
        <end position="129"/>
    </location>
</feature>
<keyword evidence="1" id="KW-0812">Transmembrane</keyword>
<accession>A0A4Q2T3G5</accession>
<dbReference type="Proteomes" id="UP000291101">
    <property type="component" value="Unassembled WGS sequence"/>
</dbReference>
<feature type="transmembrane region" description="Helical" evidence="1">
    <location>
        <begin position="198"/>
        <end position="219"/>
    </location>
</feature>
<sequence>MDLLLDGFATALSPTNLLFAVLGVLLGTAVGVLPGIGPAMTVALLLPVTYSVPAESALIMFAGIYYGGMYGGSTTSILLNTPGESSSVITALEGNKMAKTGRAAQALATAAIGSFVAGTIGTVLLILLAPTVGPLVVTLGAPSYFAIMLLALVSVTVVLGSSKLRGFIALFLGLAIGLVGMSSGQPRMTFGFAELSDGIEIVVVAVAIFALGEALWVAAHLRRTPLEIIPVGRPWMSRSDWSRSWKPWLRGTALGFPFGALPAGGAELPTFLSYVTERRLSKHPEEFGKGAIEGVAGPEAANNASAAGTLLPMLALGLPTTATAAVILVAFESYGLQPGPQFMTQNEQLVWALLASLFVANTLLLVLNLPLAPVWAKLLRIPRPYLYAGILFFATLGAYSASTSPFDLGLLLVLGVLGFAMRRFAIPVLPLIIGVILGPRLEEELSEALDISRGDYSTLWGEPAAIICYLVMTLIVASLVAARIRSLRRAPRTSDTEKDEVHT</sequence>
<comment type="caution">
    <text evidence="3">The sequence shown here is derived from an EMBL/GenBank/DDBJ whole genome shotgun (WGS) entry which is preliminary data.</text>
</comment>
<evidence type="ECO:0000256" key="1">
    <source>
        <dbReference type="SAM" id="Phobius"/>
    </source>
</evidence>
<feature type="transmembrane region" description="Helical" evidence="1">
    <location>
        <begin position="17"/>
        <end position="36"/>
    </location>
</feature>
<dbReference type="RefSeq" id="WP_129426693.1">
    <property type="nucleotide sequence ID" value="NZ_SDWV01000008.1"/>
</dbReference>
<evidence type="ECO:0000259" key="2">
    <source>
        <dbReference type="Pfam" id="PF01970"/>
    </source>
</evidence>
<dbReference type="AlphaFoldDB" id="A0A4Q2T3G5"/>
<reference evidence="3 4" key="1">
    <citation type="submission" date="2019-01" db="EMBL/GenBank/DDBJ databases">
        <title>Novel species of Nocardioides.</title>
        <authorList>
            <person name="Liu Q."/>
            <person name="X Y.-H."/>
        </authorList>
    </citation>
    <scope>NUCLEOTIDE SEQUENCE [LARGE SCALE GENOMIC DNA]</scope>
    <source>
        <strain evidence="3 4">HLT2-9</strain>
    </source>
</reference>
<feature type="transmembrane region" description="Helical" evidence="1">
    <location>
        <begin position="310"/>
        <end position="331"/>
    </location>
</feature>
<dbReference type="PANTHER" id="PTHR35342:SF5">
    <property type="entry name" value="TRICARBOXYLIC TRANSPORT PROTEIN"/>
    <property type="match status" value="1"/>
</dbReference>
<protein>
    <submittedName>
        <fullName evidence="3">Tripartite tricarboxylate transporter permease</fullName>
    </submittedName>
</protein>
<dbReference type="PANTHER" id="PTHR35342">
    <property type="entry name" value="TRICARBOXYLIC TRANSPORT PROTEIN"/>
    <property type="match status" value="1"/>
</dbReference>
<feature type="transmembrane region" description="Helical" evidence="1">
    <location>
        <begin position="351"/>
        <end position="372"/>
    </location>
</feature>
<keyword evidence="4" id="KW-1185">Reference proteome</keyword>
<organism evidence="3 4">
    <name type="scientific">Nocardioides zhouii</name>
    <dbReference type="NCBI Taxonomy" id="1168729"/>
    <lineage>
        <taxon>Bacteria</taxon>
        <taxon>Bacillati</taxon>
        <taxon>Actinomycetota</taxon>
        <taxon>Actinomycetes</taxon>
        <taxon>Propionibacteriales</taxon>
        <taxon>Nocardioidaceae</taxon>
        <taxon>Nocardioides</taxon>
    </lineage>
</organism>
<proteinExistence type="predicted"/>